<dbReference type="Gene3D" id="1.20.870.10">
    <property type="entry name" value="Son of sevenless (SoS) protein Chain: S domain 1"/>
    <property type="match status" value="1"/>
</dbReference>
<dbReference type="PROSITE" id="PS50212">
    <property type="entry name" value="RASGEF_NTER"/>
    <property type="match status" value="1"/>
</dbReference>
<evidence type="ECO:0000259" key="4">
    <source>
        <dbReference type="PROSITE" id="PS50212"/>
    </source>
</evidence>
<protein>
    <submittedName>
        <fullName evidence="5">Rap guanine nucleotide exchange factor 2</fullName>
    </submittedName>
</protein>
<accession>A0A0R3VXZ1</accession>
<dbReference type="AlphaFoldDB" id="A0A0R3VXZ1"/>
<feature type="domain" description="N-terminal Ras-GEF" evidence="4">
    <location>
        <begin position="304"/>
        <end position="422"/>
    </location>
</feature>
<organism evidence="5">
    <name type="scientific">Taenia asiatica</name>
    <name type="common">Asian tapeworm</name>
    <dbReference type="NCBI Taxonomy" id="60517"/>
    <lineage>
        <taxon>Eukaryota</taxon>
        <taxon>Metazoa</taxon>
        <taxon>Spiralia</taxon>
        <taxon>Lophotrochozoa</taxon>
        <taxon>Platyhelminthes</taxon>
        <taxon>Cestoda</taxon>
        <taxon>Eucestoda</taxon>
        <taxon>Cyclophyllidea</taxon>
        <taxon>Taeniidae</taxon>
        <taxon>Taenia</taxon>
    </lineage>
</organism>
<dbReference type="InterPro" id="IPR000651">
    <property type="entry name" value="Ras-like_Gua-exchang_fac_N"/>
</dbReference>
<dbReference type="STRING" id="60517.A0A0R3VXZ1"/>
<dbReference type="PANTHER" id="PTHR23113:SF249">
    <property type="entry name" value="RAP GUANINE NUCLEOTIDE EXCHANGE FACTOR 6"/>
    <property type="match status" value="1"/>
</dbReference>
<dbReference type="GO" id="GO:0007265">
    <property type="term" value="P:Ras protein signal transduction"/>
    <property type="evidence" value="ECO:0007669"/>
    <property type="project" value="TreeGrafter"/>
</dbReference>
<proteinExistence type="predicted"/>
<dbReference type="CDD" id="cd06224">
    <property type="entry name" value="REM"/>
    <property type="match status" value="1"/>
</dbReference>
<dbReference type="InterPro" id="IPR000595">
    <property type="entry name" value="cNMP-bd_dom"/>
</dbReference>
<dbReference type="InterPro" id="IPR023578">
    <property type="entry name" value="Ras_GEF_dom_sf"/>
</dbReference>
<feature type="region of interest" description="Disordered" evidence="2">
    <location>
        <begin position="1"/>
        <end position="93"/>
    </location>
</feature>
<evidence type="ECO:0000313" key="5">
    <source>
        <dbReference type="WBParaSite" id="TASK_0000228501-mRNA-1"/>
    </source>
</evidence>
<dbReference type="SMART" id="SM00229">
    <property type="entry name" value="RasGEFN"/>
    <property type="match status" value="1"/>
</dbReference>
<feature type="compositionally biased region" description="Acidic residues" evidence="2">
    <location>
        <begin position="56"/>
        <end position="86"/>
    </location>
</feature>
<dbReference type="InterPro" id="IPR018490">
    <property type="entry name" value="cNMP-bd_dom_sf"/>
</dbReference>
<dbReference type="SUPFAM" id="SSF51206">
    <property type="entry name" value="cAMP-binding domain-like"/>
    <property type="match status" value="1"/>
</dbReference>
<dbReference type="PANTHER" id="PTHR23113">
    <property type="entry name" value="GUANINE NUCLEOTIDE EXCHANGE FACTOR"/>
    <property type="match status" value="1"/>
</dbReference>
<dbReference type="Pfam" id="PF00618">
    <property type="entry name" value="RasGEF_N"/>
    <property type="match status" value="1"/>
</dbReference>
<dbReference type="InterPro" id="IPR014710">
    <property type="entry name" value="RmlC-like_jellyroll"/>
</dbReference>
<keyword evidence="1" id="KW-0344">Guanine-nucleotide releasing factor</keyword>
<dbReference type="InterPro" id="IPR008937">
    <property type="entry name" value="Ras-like_GEF"/>
</dbReference>
<sequence length="556" mass="60388">LPHQQQQTPERQSSLSESDSAIARTMTTASNSSSPSLHCAVGVDSDSDLDGGGGDGAEDDDGGGSDVDNGEDEDDEEEEDEDDEFDSGSSSHESLRDSFWDALLKEPRLRTAADVEVLVENVQKLPAFSNLSEGTRTALCRLMLVAVVREAGQVVLSDGEILDTWSVILNGTVEVVDPDGTIRELTSGDAFGVRLPPPSSADGAMSGSALAVQRHRGQMRTVTEDCQFVCVAQADYFRIMAQAADAEVPEVEEDGGRVVLVYEDIRKGTASTSADADVAPHAPSSPSTSFVLVSRVVIKVRLYFLVPSNQGTPEKLIDHLKSPEPSDPSYPEDLLLTYRTFLPTPALLVRRLLTWWEEAPPADRILRSRIQRYVVLWVHNHPADFYDRPAMLHFLETFSDLLQRDSGNRRLLHLACSTRARSRTLSVTLTLIVAPSATCHIILPCVLFGGQGEFGIFVNQAEEFGGGTDGGRGSGYEVRPALRRGDQLLALQQTSVEGLSLTQLASLFASLVLSSNRQPPGTAATRTLAFTVIFNPSREFTSAFFFSALVSFPRQD</sequence>
<dbReference type="PROSITE" id="PS50042">
    <property type="entry name" value="CNMP_BINDING_3"/>
    <property type="match status" value="1"/>
</dbReference>
<dbReference type="SMART" id="SM00100">
    <property type="entry name" value="cNMP"/>
    <property type="match status" value="1"/>
</dbReference>
<dbReference type="GO" id="GO:0005085">
    <property type="term" value="F:guanyl-nucleotide exchange factor activity"/>
    <property type="evidence" value="ECO:0007669"/>
    <property type="project" value="UniProtKB-KW"/>
</dbReference>
<feature type="compositionally biased region" description="Polar residues" evidence="2">
    <location>
        <begin position="1"/>
        <end position="36"/>
    </location>
</feature>
<dbReference type="CDD" id="cd00038">
    <property type="entry name" value="CAP_ED"/>
    <property type="match status" value="1"/>
</dbReference>
<reference evidence="5" key="1">
    <citation type="submission" date="2017-02" db="UniProtKB">
        <authorList>
            <consortium name="WormBaseParasite"/>
        </authorList>
    </citation>
    <scope>IDENTIFICATION</scope>
</reference>
<name>A0A0R3VXZ1_TAEAS</name>
<feature type="domain" description="Cyclic nucleotide-binding" evidence="3">
    <location>
        <begin position="127"/>
        <end position="192"/>
    </location>
</feature>
<evidence type="ECO:0000256" key="1">
    <source>
        <dbReference type="PROSITE-ProRule" id="PRU00135"/>
    </source>
</evidence>
<dbReference type="SUPFAM" id="SSF48366">
    <property type="entry name" value="Ras GEF"/>
    <property type="match status" value="1"/>
</dbReference>
<evidence type="ECO:0000259" key="3">
    <source>
        <dbReference type="PROSITE" id="PS50042"/>
    </source>
</evidence>
<dbReference type="GO" id="GO:0016324">
    <property type="term" value="C:apical plasma membrane"/>
    <property type="evidence" value="ECO:0007669"/>
    <property type="project" value="TreeGrafter"/>
</dbReference>
<dbReference type="WBParaSite" id="TASK_0000228501-mRNA-1">
    <property type="protein sequence ID" value="TASK_0000228501-mRNA-1"/>
    <property type="gene ID" value="TASK_0000228501"/>
</dbReference>
<dbReference type="Gene3D" id="2.60.120.10">
    <property type="entry name" value="Jelly Rolls"/>
    <property type="match status" value="1"/>
</dbReference>
<evidence type="ECO:0000256" key="2">
    <source>
        <dbReference type="SAM" id="MobiDB-lite"/>
    </source>
</evidence>